<evidence type="ECO:0000313" key="2">
    <source>
        <dbReference type="EMBL" id="KAJ8878087.1"/>
    </source>
</evidence>
<dbReference type="EMBL" id="JARBHB010000008">
    <property type="protein sequence ID" value="KAJ8878087.1"/>
    <property type="molecule type" value="Genomic_DNA"/>
</dbReference>
<evidence type="ECO:0000313" key="3">
    <source>
        <dbReference type="Proteomes" id="UP001159363"/>
    </source>
</evidence>
<organism evidence="2 3">
    <name type="scientific">Dryococelus australis</name>
    <dbReference type="NCBI Taxonomy" id="614101"/>
    <lineage>
        <taxon>Eukaryota</taxon>
        <taxon>Metazoa</taxon>
        <taxon>Ecdysozoa</taxon>
        <taxon>Arthropoda</taxon>
        <taxon>Hexapoda</taxon>
        <taxon>Insecta</taxon>
        <taxon>Pterygota</taxon>
        <taxon>Neoptera</taxon>
        <taxon>Polyneoptera</taxon>
        <taxon>Phasmatodea</taxon>
        <taxon>Verophasmatodea</taxon>
        <taxon>Anareolatae</taxon>
        <taxon>Phasmatidae</taxon>
        <taxon>Eurycanthinae</taxon>
        <taxon>Dryococelus</taxon>
    </lineage>
</organism>
<protein>
    <submittedName>
        <fullName evidence="2">Uncharacterized protein</fullName>
    </submittedName>
</protein>
<reference evidence="2 3" key="1">
    <citation type="submission" date="2023-02" db="EMBL/GenBank/DDBJ databases">
        <title>LHISI_Scaffold_Assembly.</title>
        <authorList>
            <person name="Stuart O.P."/>
            <person name="Cleave R."/>
            <person name="Magrath M.J.L."/>
            <person name="Mikheyev A.S."/>
        </authorList>
    </citation>
    <scope>NUCLEOTIDE SEQUENCE [LARGE SCALE GENOMIC DNA]</scope>
    <source>
        <strain evidence="2">Daus_M_001</strain>
        <tissue evidence="2">Leg muscle</tissue>
    </source>
</reference>
<keyword evidence="3" id="KW-1185">Reference proteome</keyword>
<gene>
    <name evidence="2" type="ORF">PR048_022554</name>
</gene>
<evidence type="ECO:0000256" key="1">
    <source>
        <dbReference type="SAM" id="MobiDB-lite"/>
    </source>
</evidence>
<dbReference type="Proteomes" id="UP001159363">
    <property type="component" value="Chromosome 7"/>
</dbReference>
<proteinExistence type="predicted"/>
<feature type="region of interest" description="Disordered" evidence="1">
    <location>
        <begin position="128"/>
        <end position="165"/>
    </location>
</feature>
<accession>A0ABQ9H1C8</accession>
<name>A0ABQ9H1C8_9NEOP</name>
<sequence length="494" mass="56154">MEGTARYRATFTCNSDTSEGERNCEQCEEMTARQEENDKGGRNYLAMLQENIITAVYLLRPYDDCSFQQVVAPPHYDRDVRSLLEETFVGRWLGRRGSAECVSRSLENTVYAPKSWALEATGVVAGMKGREKRDIPEKTHRPAASSGTIPTCENPGVTRPEIEPSSHSWEAGDIPLIFQKNVHSIVYSNPAVWREIELAEEENKIRCRAAVFPGCLCHFGSQSVSKRARTRQSGRKLHAAEVARLLTARRRRSRAGLDPLPTVAERIDCSPPTNTNRVRSPAGSLRILASWNRAGRCRWFAGFLKDLQFPQPLHSSAAPFSPHFTLIGYQDIVVKISPDLSIRPLFTERVLILSHLGTTERSFRNIRSRLLREVGKKERYQPCHLVRNPPPASLWSDLGKQWKTEIRMAKPGFEPKASRMRVQWSTTMTPCSVFQRNDRLTGPFLNRHFSKDFEPKSSMYSAYARQFYTVTCRLPCVQETVVLFYCGNGDYDTL</sequence>
<feature type="compositionally biased region" description="Basic and acidic residues" evidence="1">
    <location>
        <begin position="128"/>
        <end position="140"/>
    </location>
</feature>
<comment type="caution">
    <text evidence="2">The sequence shown here is derived from an EMBL/GenBank/DDBJ whole genome shotgun (WGS) entry which is preliminary data.</text>
</comment>